<evidence type="ECO:0000313" key="3">
    <source>
        <dbReference type="Proteomes" id="UP001334732"/>
    </source>
</evidence>
<feature type="signal peptide" evidence="1">
    <location>
        <begin position="1"/>
        <end position="26"/>
    </location>
</feature>
<reference evidence="2 3" key="1">
    <citation type="submission" date="2023-12" db="EMBL/GenBank/DDBJ databases">
        <title>Thiobacillus sedimentum sp. nov., a chemolithoautotrophic sulfur-oxidizing bacterium isolated from freshwater sediment.</title>
        <authorList>
            <person name="Luo J."/>
            <person name="Dai C."/>
        </authorList>
    </citation>
    <scope>NUCLEOTIDE SEQUENCE [LARGE SCALE GENOMIC DNA]</scope>
    <source>
        <strain evidence="2 3">SCUT-2</strain>
    </source>
</reference>
<keyword evidence="1" id="KW-0732">Signal</keyword>
<gene>
    <name evidence="2" type="ORF">VA613_00560</name>
</gene>
<dbReference type="Proteomes" id="UP001334732">
    <property type="component" value="Chromosome"/>
</dbReference>
<name>A0ABZ1CJ17_9PROT</name>
<protein>
    <submittedName>
        <fullName evidence="2">Uncharacterized protein</fullName>
    </submittedName>
</protein>
<keyword evidence="3" id="KW-1185">Reference proteome</keyword>
<sequence length="126" mass="13334">MLRKQTRRLIAFLCTAILVWSQLAVAAYACPLDLPVAAPQSAGMPADCADGMDAKSPPLCKAHHAPSVQADHRPSLDIPPLVLTSAAPASPVGLSVPPAARARPVRPGWLADASPPLRIQYQVFRI</sequence>
<proteinExistence type="predicted"/>
<evidence type="ECO:0000256" key="1">
    <source>
        <dbReference type="SAM" id="SignalP"/>
    </source>
</evidence>
<dbReference type="EMBL" id="CP141769">
    <property type="protein sequence ID" value="WRS39390.1"/>
    <property type="molecule type" value="Genomic_DNA"/>
</dbReference>
<dbReference type="PROSITE" id="PS51257">
    <property type="entry name" value="PROKAR_LIPOPROTEIN"/>
    <property type="match status" value="1"/>
</dbReference>
<dbReference type="RefSeq" id="WP_324779921.1">
    <property type="nucleotide sequence ID" value="NZ_CP141769.1"/>
</dbReference>
<accession>A0ABZ1CJ17</accession>
<organism evidence="2 3">
    <name type="scientific">Thiobacillus sedimenti</name>
    <dbReference type="NCBI Taxonomy" id="3110231"/>
    <lineage>
        <taxon>Bacteria</taxon>
        <taxon>Pseudomonadati</taxon>
        <taxon>Pseudomonadota</taxon>
        <taxon>Betaproteobacteria</taxon>
        <taxon>Nitrosomonadales</taxon>
        <taxon>Thiobacillaceae</taxon>
        <taxon>Thiobacillus</taxon>
    </lineage>
</organism>
<evidence type="ECO:0000313" key="2">
    <source>
        <dbReference type="EMBL" id="WRS39390.1"/>
    </source>
</evidence>
<feature type="chain" id="PRO_5045191332" evidence="1">
    <location>
        <begin position="27"/>
        <end position="126"/>
    </location>
</feature>